<dbReference type="RefSeq" id="WP_146197790.1">
    <property type="nucleotide sequence ID" value="NZ_JACWLN010000002.1"/>
</dbReference>
<dbReference type="EMBL" id="JACWLN010000002">
    <property type="protein sequence ID" value="MBD1260316.1"/>
    <property type="molecule type" value="Genomic_DNA"/>
</dbReference>
<reference evidence="2 3" key="1">
    <citation type="submission" date="2020-07" db="EMBL/GenBank/DDBJ databases">
        <title>The draft genome sequence of Maribacter polysiphoniae KCTC 22021.</title>
        <authorList>
            <person name="Mu L."/>
        </authorList>
    </citation>
    <scope>NUCLEOTIDE SEQUENCE [LARGE SCALE GENOMIC DNA]</scope>
    <source>
        <strain evidence="2 3">KCTC 22021</strain>
    </source>
</reference>
<dbReference type="Proteomes" id="UP000651837">
    <property type="component" value="Unassembled WGS sequence"/>
</dbReference>
<protein>
    <submittedName>
        <fullName evidence="2">Uncharacterized protein</fullName>
    </submittedName>
</protein>
<sequence>MKKMNTHKEKEDKWHEAIFFGMIDIAIAITLLFNGFTAMAESFLGNDEIEGGPNKYKAIIAFVSKVEGGWWKYLIVIIILFIGFKSIRNGVLKYKKGRK</sequence>
<keyword evidence="1" id="KW-0812">Transmembrane</keyword>
<gene>
    <name evidence="2" type="ORF">HZY62_06940</name>
</gene>
<feature type="transmembrane region" description="Helical" evidence="1">
    <location>
        <begin position="20"/>
        <end position="40"/>
    </location>
</feature>
<feature type="transmembrane region" description="Helical" evidence="1">
    <location>
        <begin position="70"/>
        <end position="87"/>
    </location>
</feature>
<keyword evidence="1" id="KW-0472">Membrane</keyword>
<keyword evidence="3" id="KW-1185">Reference proteome</keyword>
<evidence type="ECO:0000313" key="3">
    <source>
        <dbReference type="Proteomes" id="UP000651837"/>
    </source>
</evidence>
<proteinExistence type="predicted"/>
<accession>A0ABR7VZP6</accession>
<evidence type="ECO:0000256" key="1">
    <source>
        <dbReference type="SAM" id="Phobius"/>
    </source>
</evidence>
<organism evidence="2 3">
    <name type="scientific">Maribacter polysiphoniae</name>
    <dbReference type="NCBI Taxonomy" id="429344"/>
    <lineage>
        <taxon>Bacteria</taxon>
        <taxon>Pseudomonadati</taxon>
        <taxon>Bacteroidota</taxon>
        <taxon>Flavobacteriia</taxon>
        <taxon>Flavobacteriales</taxon>
        <taxon>Flavobacteriaceae</taxon>
        <taxon>Maribacter</taxon>
    </lineage>
</organism>
<comment type="caution">
    <text evidence="2">The sequence shown here is derived from an EMBL/GenBank/DDBJ whole genome shotgun (WGS) entry which is preliminary data.</text>
</comment>
<keyword evidence="1" id="KW-1133">Transmembrane helix</keyword>
<evidence type="ECO:0000313" key="2">
    <source>
        <dbReference type="EMBL" id="MBD1260316.1"/>
    </source>
</evidence>
<name>A0ABR7VZP6_9FLAO</name>